<dbReference type="KEGG" id="agf:ET445_16480"/>
<dbReference type="SUPFAM" id="SSF47336">
    <property type="entry name" value="ACP-like"/>
    <property type="match status" value="1"/>
</dbReference>
<protein>
    <submittedName>
        <fullName evidence="4">Acyl carrier protein</fullName>
    </submittedName>
</protein>
<reference evidence="4 5" key="1">
    <citation type="submission" date="2019-01" db="EMBL/GenBank/DDBJ databases">
        <title>Genome sequencing of strain FW100M-8.</title>
        <authorList>
            <person name="Heo J."/>
            <person name="Kim S.-J."/>
            <person name="Kim J.-S."/>
            <person name="Hong S.-B."/>
            <person name="Kwon S.-W."/>
        </authorList>
    </citation>
    <scope>NUCLEOTIDE SEQUENCE [LARGE SCALE GENOMIC DNA]</scope>
    <source>
        <strain evidence="4 5">FW100M-8</strain>
    </source>
</reference>
<keyword evidence="1" id="KW-0596">Phosphopantetheine</keyword>
<dbReference type="Gene3D" id="1.10.1200.10">
    <property type="entry name" value="ACP-like"/>
    <property type="match status" value="1"/>
</dbReference>
<name>A0A4P6FHU2_9MICO</name>
<gene>
    <name evidence="4" type="ORF">ET445_16480</name>
</gene>
<dbReference type="Pfam" id="PF00550">
    <property type="entry name" value="PP-binding"/>
    <property type="match status" value="1"/>
</dbReference>
<accession>A0A4P6FHU2</accession>
<dbReference type="InterPro" id="IPR036736">
    <property type="entry name" value="ACP-like_sf"/>
</dbReference>
<evidence type="ECO:0000256" key="1">
    <source>
        <dbReference type="ARBA" id="ARBA00022450"/>
    </source>
</evidence>
<evidence type="ECO:0000313" key="4">
    <source>
        <dbReference type="EMBL" id="QAY74693.1"/>
    </source>
</evidence>
<dbReference type="InterPro" id="IPR020806">
    <property type="entry name" value="PKS_PP-bd"/>
</dbReference>
<dbReference type="GO" id="GO:0031177">
    <property type="term" value="F:phosphopantetheine binding"/>
    <property type="evidence" value="ECO:0007669"/>
    <property type="project" value="InterPro"/>
</dbReference>
<keyword evidence="2" id="KW-0597">Phosphoprotein</keyword>
<dbReference type="RefSeq" id="WP_129192237.1">
    <property type="nucleotide sequence ID" value="NZ_CP035491.1"/>
</dbReference>
<proteinExistence type="predicted"/>
<feature type="domain" description="Carrier" evidence="3">
    <location>
        <begin position="16"/>
        <end position="90"/>
    </location>
</feature>
<dbReference type="AlphaFoldDB" id="A0A4P6FHU2"/>
<dbReference type="Proteomes" id="UP000291259">
    <property type="component" value="Chromosome"/>
</dbReference>
<dbReference type="OrthoDB" id="9023404at2"/>
<evidence type="ECO:0000313" key="5">
    <source>
        <dbReference type="Proteomes" id="UP000291259"/>
    </source>
</evidence>
<dbReference type="PROSITE" id="PS50075">
    <property type="entry name" value="CARRIER"/>
    <property type="match status" value="1"/>
</dbReference>
<dbReference type="EMBL" id="CP035491">
    <property type="protein sequence ID" value="QAY74693.1"/>
    <property type="molecule type" value="Genomic_DNA"/>
</dbReference>
<dbReference type="SMART" id="SM00823">
    <property type="entry name" value="PKS_PP"/>
    <property type="match status" value="1"/>
</dbReference>
<evidence type="ECO:0000256" key="2">
    <source>
        <dbReference type="ARBA" id="ARBA00022553"/>
    </source>
</evidence>
<evidence type="ECO:0000259" key="3">
    <source>
        <dbReference type="PROSITE" id="PS50075"/>
    </source>
</evidence>
<organism evidence="4 5">
    <name type="scientific">Agromyces protaetiae</name>
    <dbReference type="NCBI Taxonomy" id="2509455"/>
    <lineage>
        <taxon>Bacteria</taxon>
        <taxon>Bacillati</taxon>
        <taxon>Actinomycetota</taxon>
        <taxon>Actinomycetes</taxon>
        <taxon>Micrococcales</taxon>
        <taxon>Microbacteriaceae</taxon>
        <taxon>Agromyces</taxon>
    </lineage>
</organism>
<dbReference type="InterPro" id="IPR009081">
    <property type="entry name" value="PP-bd_ACP"/>
</dbReference>
<keyword evidence="5" id="KW-1185">Reference proteome</keyword>
<sequence>MSDSQTHVDPSEATAADLEAWLIERIRVYDQVDADTITAEASLEDLGLDSIYALTLCGDFEDTYGEPLDPPVLAEYGTLGELAAGLAARLNG</sequence>